<evidence type="ECO:0000313" key="3">
    <source>
        <dbReference type="Proteomes" id="UP001595607"/>
    </source>
</evidence>
<dbReference type="Pfam" id="PF07394">
    <property type="entry name" value="DUF1501"/>
    <property type="match status" value="1"/>
</dbReference>
<feature type="signal peptide" evidence="1">
    <location>
        <begin position="1"/>
        <end position="33"/>
    </location>
</feature>
<dbReference type="NCBIfam" id="TIGR01409">
    <property type="entry name" value="TAT_signal_seq"/>
    <property type="match status" value="1"/>
</dbReference>
<dbReference type="Proteomes" id="UP001595607">
    <property type="component" value="Unassembled WGS sequence"/>
</dbReference>
<organism evidence="2 3">
    <name type="scientific">Parvularcula lutaonensis</name>
    <dbReference type="NCBI Taxonomy" id="491923"/>
    <lineage>
        <taxon>Bacteria</taxon>
        <taxon>Pseudomonadati</taxon>
        <taxon>Pseudomonadota</taxon>
        <taxon>Alphaproteobacteria</taxon>
        <taxon>Parvularculales</taxon>
        <taxon>Parvularculaceae</taxon>
        <taxon>Parvularcula</taxon>
    </lineage>
</organism>
<dbReference type="EMBL" id="JBHRVA010000003">
    <property type="protein sequence ID" value="MFC3303901.1"/>
    <property type="molecule type" value="Genomic_DNA"/>
</dbReference>
<accession>A0ABV7MEJ9</accession>
<dbReference type="InterPro" id="IPR010869">
    <property type="entry name" value="DUF1501"/>
</dbReference>
<dbReference type="PANTHER" id="PTHR43737:SF1">
    <property type="entry name" value="DUF1501 DOMAIN-CONTAINING PROTEIN"/>
    <property type="match status" value="1"/>
</dbReference>
<dbReference type="InterPro" id="IPR006311">
    <property type="entry name" value="TAT_signal"/>
</dbReference>
<evidence type="ECO:0000256" key="1">
    <source>
        <dbReference type="SAM" id="SignalP"/>
    </source>
</evidence>
<comment type="caution">
    <text evidence="2">The sequence shown here is derived from an EMBL/GenBank/DDBJ whole genome shotgun (WGS) entry which is preliminary data.</text>
</comment>
<dbReference type="PANTHER" id="PTHR43737">
    <property type="entry name" value="BLL7424 PROTEIN"/>
    <property type="match status" value="1"/>
</dbReference>
<evidence type="ECO:0000313" key="2">
    <source>
        <dbReference type="EMBL" id="MFC3303901.1"/>
    </source>
</evidence>
<reference evidence="3" key="1">
    <citation type="journal article" date="2019" name="Int. J. Syst. Evol. Microbiol.">
        <title>The Global Catalogue of Microorganisms (GCM) 10K type strain sequencing project: providing services to taxonomists for standard genome sequencing and annotation.</title>
        <authorList>
            <consortium name="The Broad Institute Genomics Platform"/>
            <consortium name="The Broad Institute Genome Sequencing Center for Infectious Disease"/>
            <person name="Wu L."/>
            <person name="Ma J."/>
        </authorList>
    </citation>
    <scope>NUCLEOTIDE SEQUENCE [LARGE SCALE GENOMIC DNA]</scope>
    <source>
        <strain evidence="3">KCTC 22245</strain>
    </source>
</reference>
<dbReference type="PROSITE" id="PS51318">
    <property type="entry name" value="TAT"/>
    <property type="match status" value="1"/>
</dbReference>
<sequence length="473" mass="50420">MRLSRRNFLKTATASAAATGVSSALLNFTAARAANTAGYKALVCVFLFGGMDQNDTVFSFDQPTYDQLVQTRQSLFDQYQGARDRQFLQPLTLSNQASFGAREFALAPEMPGLRGLFNQGKAAIIGNVGPLIQPTTEQQFFDNSVPLPARLFSHNDQQSTWQASAPEGAQLGWGGLFADAAMASGLGQAAQFSTITTGGNELFLTGNQVFPFQVSSSGPAEFFALKDAAMRRNEPGGEEYYQVLRRHFTGLDFQSSNLIARDIKSAFEATVVNNETYNAARGTVDRVSTSFPAGKLGSDLKAIAETIAIRGVLNVSRQVFFVGIGGFDTHSAQAQDLPGLQGQIDGAIVAFQAAMEELGVDQDVTLFTASDFGRTLAVNGDGTDHGWASNHFVVGGAVNGGRILGDIPEPVLGTEFQPEAGRFVPSVSVEEMAAPMGRWFGLTDAELNAALPNLANFAGRPALNFLDPDPLST</sequence>
<dbReference type="InterPro" id="IPR019546">
    <property type="entry name" value="TAT_signal_bac_arc"/>
</dbReference>
<gene>
    <name evidence="2" type="ORF">ACFONP_14305</name>
</gene>
<feature type="chain" id="PRO_5046594973" evidence="1">
    <location>
        <begin position="34"/>
        <end position="473"/>
    </location>
</feature>
<keyword evidence="3" id="KW-1185">Reference proteome</keyword>
<keyword evidence="1" id="KW-0732">Signal</keyword>
<dbReference type="RefSeq" id="WP_189576870.1">
    <property type="nucleotide sequence ID" value="NZ_BMXU01000002.1"/>
</dbReference>
<name>A0ABV7MEJ9_9PROT</name>
<protein>
    <submittedName>
        <fullName evidence="2">DUF1501 domain-containing protein</fullName>
    </submittedName>
</protein>
<proteinExistence type="predicted"/>